<comment type="subunit">
    <text evidence="12">Component of the ubiquinol-cytochrome c oxidoreductase (cytochrome b-c1 complex, complex III, CIII), a multisubunit enzyme composed of 3 respiratory subunits cytochrome b, cytochrome c1 and Rieske protein, 2 core protein subunits, and additional low-molecular weight protein subunits.</text>
</comment>
<evidence type="ECO:0000313" key="14">
    <source>
        <dbReference type="Proteomes" id="UP000019384"/>
    </source>
</evidence>
<evidence type="ECO:0000256" key="6">
    <source>
        <dbReference type="ARBA" id="ARBA00022792"/>
    </source>
</evidence>
<dbReference type="AlphaFoldDB" id="W6MML9"/>
<evidence type="ECO:0000256" key="7">
    <source>
        <dbReference type="ARBA" id="ARBA00022982"/>
    </source>
</evidence>
<evidence type="ECO:0000256" key="8">
    <source>
        <dbReference type="ARBA" id="ARBA00022989"/>
    </source>
</evidence>
<evidence type="ECO:0000313" key="13">
    <source>
        <dbReference type="EMBL" id="CDK26192.1"/>
    </source>
</evidence>
<evidence type="ECO:0000256" key="2">
    <source>
        <dbReference type="ARBA" id="ARBA00007856"/>
    </source>
</evidence>
<evidence type="ECO:0000256" key="4">
    <source>
        <dbReference type="ARBA" id="ARBA00022660"/>
    </source>
</evidence>
<dbReference type="Pfam" id="PF05365">
    <property type="entry name" value="UCR_UQCRX_QCR9"/>
    <property type="match status" value="1"/>
</dbReference>
<comment type="subcellular location">
    <subcellularLocation>
        <location evidence="1 12">Mitochondrion inner membrane</location>
        <topology evidence="1 12">Single-pass membrane protein</topology>
    </subcellularLocation>
</comment>
<organism evidence="13 14">
    <name type="scientific">Kuraishia capsulata CBS 1993</name>
    <dbReference type="NCBI Taxonomy" id="1382522"/>
    <lineage>
        <taxon>Eukaryota</taxon>
        <taxon>Fungi</taxon>
        <taxon>Dikarya</taxon>
        <taxon>Ascomycota</taxon>
        <taxon>Saccharomycotina</taxon>
        <taxon>Pichiomycetes</taxon>
        <taxon>Pichiales</taxon>
        <taxon>Pichiaceae</taxon>
        <taxon>Kuraishia</taxon>
    </lineage>
</organism>
<dbReference type="HOGENOM" id="CLU_171977_1_0_1"/>
<gene>
    <name evidence="13" type="ORF">KUCA_T00002163001</name>
</gene>
<keyword evidence="8 12" id="KW-1133">Transmembrane helix</keyword>
<dbReference type="Proteomes" id="UP000019384">
    <property type="component" value="Unassembled WGS sequence"/>
</dbReference>
<evidence type="ECO:0000256" key="10">
    <source>
        <dbReference type="ARBA" id="ARBA00023136"/>
    </source>
</evidence>
<keyword evidence="10 12" id="KW-0472">Membrane</keyword>
<dbReference type="GO" id="GO:0045275">
    <property type="term" value="C:respiratory chain complex III"/>
    <property type="evidence" value="ECO:0007669"/>
    <property type="project" value="UniProtKB-UniRule"/>
</dbReference>
<keyword evidence="6 12" id="KW-0999">Mitochondrion inner membrane</keyword>
<comment type="function">
    <text evidence="12">Component of the ubiquinol-cytochrome c oxidoreductase, a multisubunit transmembrane complex that is part of the mitochondrial electron transport chain which drives oxidative phosphorylation. The complex plays an important role in the uptake of multiple carbon sources present in different host niches.</text>
</comment>
<dbReference type="InterPro" id="IPR036656">
    <property type="entry name" value="QCR9_sf"/>
</dbReference>
<dbReference type="OrthoDB" id="44067at2759"/>
<evidence type="ECO:0000256" key="3">
    <source>
        <dbReference type="ARBA" id="ARBA00022448"/>
    </source>
</evidence>
<comment type="similarity">
    <text evidence="2 12">Belongs to the UQCR10/QCR9 family.</text>
</comment>
<dbReference type="EMBL" id="HG793126">
    <property type="protein sequence ID" value="CDK26192.1"/>
    <property type="molecule type" value="Genomic_DNA"/>
</dbReference>
<dbReference type="PANTHER" id="PTHR12980:SF0">
    <property type="entry name" value="CYTOCHROME B-C1 COMPLEX SUBUNIT 9"/>
    <property type="match status" value="1"/>
</dbReference>
<accession>W6MML9</accession>
<keyword evidence="7 12" id="KW-0249">Electron transport</keyword>
<keyword evidence="3 12" id="KW-0813">Transport</keyword>
<evidence type="ECO:0000256" key="5">
    <source>
        <dbReference type="ARBA" id="ARBA00022692"/>
    </source>
</evidence>
<keyword evidence="9 12" id="KW-0496">Mitochondrion</keyword>
<reference evidence="13" key="2">
    <citation type="submission" date="2014-02" db="EMBL/GenBank/DDBJ databases">
        <title>Complete DNA sequence of /Kuraishia capsulata/ illustrates novel genomic features among budding yeasts (/Saccharomycotina/).</title>
        <authorList>
            <person name="Morales L."/>
            <person name="Noel B."/>
            <person name="Porcel B."/>
            <person name="Marcet-Houben M."/>
            <person name="Hullo M-F."/>
            <person name="Sacerdot C."/>
            <person name="Tekaia F."/>
            <person name="Leh-Louis V."/>
            <person name="Despons L."/>
            <person name="Khanna V."/>
            <person name="Aury J-M."/>
            <person name="Barbe V."/>
            <person name="Couloux A."/>
            <person name="Labadie K."/>
            <person name="Pelletier E."/>
            <person name="Souciet J-L."/>
            <person name="Boekhout T."/>
            <person name="Gabaldon T."/>
            <person name="Wincker P."/>
            <person name="Dujon B."/>
        </authorList>
    </citation>
    <scope>NUCLEOTIDE SEQUENCE</scope>
    <source>
        <strain evidence="13">CBS 1993</strain>
    </source>
</reference>
<name>W6MML9_9ASCO</name>
<dbReference type="GO" id="GO:0005743">
    <property type="term" value="C:mitochondrial inner membrane"/>
    <property type="evidence" value="ECO:0007669"/>
    <property type="project" value="UniProtKB-SubCell"/>
</dbReference>
<reference evidence="13" key="1">
    <citation type="submission" date="2013-12" db="EMBL/GenBank/DDBJ databases">
        <authorList>
            <person name="Genoscope - CEA"/>
        </authorList>
    </citation>
    <scope>NUCLEOTIDE SEQUENCE</scope>
    <source>
        <strain evidence="13">CBS 1993</strain>
    </source>
</reference>
<keyword evidence="14" id="KW-1185">Reference proteome</keyword>
<dbReference type="GeneID" id="34519588"/>
<dbReference type="GO" id="GO:0006122">
    <property type="term" value="P:mitochondrial electron transport, ubiquinol to cytochrome c"/>
    <property type="evidence" value="ECO:0007669"/>
    <property type="project" value="UniProtKB-UniRule"/>
</dbReference>
<dbReference type="PANTHER" id="PTHR12980">
    <property type="entry name" value="UBIQUINOL-CYTOCHROME C REDUCTASE COMPLEX, SUBUNIT X"/>
    <property type="match status" value="1"/>
</dbReference>
<evidence type="ECO:0000256" key="9">
    <source>
        <dbReference type="ARBA" id="ARBA00023128"/>
    </source>
</evidence>
<keyword evidence="5 12" id="KW-0812">Transmembrane</keyword>
<sequence length="70" mass="8014">MLSEDYSTIYNLVFKRNSVFVGSVFATAFAFQGFFDYGVTSWYEAHNKGKLWKDVKLKLGDAGEDEDDDE</sequence>
<feature type="transmembrane region" description="Helical" evidence="12">
    <location>
        <begin position="20"/>
        <end position="43"/>
    </location>
</feature>
<dbReference type="Gene3D" id="1.20.5.260">
    <property type="entry name" value="Cytochrome b-c1 complex subunit 9"/>
    <property type="match status" value="1"/>
</dbReference>
<dbReference type="STRING" id="1382522.W6MML9"/>
<evidence type="ECO:0000256" key="12">
    <source>
        <dbReference type="RuleBase" id="RU368056"/>
    </source>
</evidence>
<proteinExistence type="inferred from homology"/>
<keyword evidence="4 12" id="KW-0679">Respiratory chain</keyword>
<dbReference type="SUPFAM" id="SSF81514">
    <property type="entry name" value="Subunit X (non-heme 7 kDa protein) of cytochrome bc1 complex (Ubiquinol-cytochrome c reductase)"/>
    <property type="match status" value="1"/>
</dbReference>
<dbReference type="FunFam" id="1.20.5.260:FF:000001">
    <property type="entry name" value="Cytochrome b-c1 complex subunit 9"/>
    <property type="match status" value="1"/>
</dbReference>
<evidence type="ECO:0000256" key="11">
    <source>
        <dbReference type="ARBA" id="ARBA00044247"/>
    </source>
</evidence>
<dbReference type="InterPro" id="IPR008027">
    <property type="entry name" value="QCR9"/>
</dbReference>
<dbReference type="GO" id="GO:0008121">
    <property type="term" value="F:quinol-cytochrome-c reductase activity"/>
    <property type="evidence" value="ECO:0007669"/>
    <property type="project" value="EnsemblFungi"/>
</dbReference>
<dbReference type="RefSeq" id="XP_022458200.1">
    <property type="nucleotide sequence ID" value="XM_022604416.1"/>
</dbReference>
<evidence type="ECO:0000256" key="1">
    <source>
        <dbReference type="ARBA" id="ARBA00004434"/>
    </source>
</evidence>
<dbReference type="GO" id="GO:0034551">
    <property type="term" value="P:mitochondrial respiratory chain complex III assembly"/>
    <property type="evidence" value="ECO:0007669"/>
    <property type="project" value="EnsemblFungi"/>
</dbReference>
<protein>
    <recommendedName>
        <fullName evidence="11 12">Complex III subunit 9</fullName>
    </recommendedName>
</protein>